<sequence length="112" mass="12836">MLILILSLLTRSYGETWKSYYRADPIMSLPDITEEQEKLIVGGEACIWGEYVDKTNILPRIFPFIGAIAERLWSANIPLDLHTAEQARSRLDAMRCRLLRRGINAQPILNGY</sequence>
<evidence type="ECO:0000256" key="4">
    <source>
        <dbReference type="ARBA" id="ARBA00022801"/>
    </source>
</evidence>
<dbReference type="PANTHER" id="PTHR22600:SF21">
    <property type="entry name" value="BETA-HEXOSAMINIDASE A"/>
    <property type="match status" value="1"/>
</dbReference>
<evidence type="ECO:0000256" key="1">
    <source>
        <dbReference type="ARBA" id="ARBA00001231"/>
    </source>
</evidence>
<protein>
    <recommendedName>
        <fullName evidence="3">beta-N-acetylhexosaminidase</fullName>
        <ecNumber evidence="3">3.2.1.52</ecNumber>
    </recommendedName>
</protein>
<evidence type="ECO:0000256" key="2">
    <source>
        <dbReference type="ARBA" id="ARBA00006285"/>
    </source>
</evidence>
<dbReference type="STRING" id="158441.A0A226EJG6"/>
<dbReference type="Pfam" id="PF00728">
    <property type="entry name" value="Glyco_hydro_20"/>
    <property type="match status" value="1"/>
</dbReference>
<dbReference type="GO" id="GO:0004563">
    <property type="term" value="F:beta-N-acetylhexosaminidase activity"/>
    <property type="evidence" value="ECO:0007669"/>
    <property type="project" value="UniProtKB-EC"/>
</dbReference>
<dbReference type="GO" id="GO:0005975">
    <property type="term" value="P:carbohydrate metabolic process"/>
    <property type="evidence" value="ECO:0007669"/>
    <property type="project" value="InterPro"/>
</dbReference>
<dbReference type="InterPro" id="IPR015883">
    <property type="entry name" value="Glyco_hydro_20_cat"/>
</dbReference>
<dbReference type="GO" id="GO:0005764">
    <property type="term" value="C:lysosome"/>
    <property type="evidence" value="ECO:0007669"/>
    <property type="project" value="TreeGrafter"/>
</dbReference>
<feature type="domain" description="Glycoside hydrolase family 20 catalytic" evidence="5">
    <location>
        <begin position="15"/>
        <end position="75"/>
    </location>
</feature>
<dbReference type="AlphaFoldDB" id="A0A226EJG6"/>
<evidence type="ECO:0000259" key="5">
    <source>
        <dbReference type="Pfam" id="PF00728"/>
    </source>
</evidence>
<dbReference type="EC" id="3.2.1.52" evidence="3"/>
<proteinExistence type="inferred from homology"/>
<dbReference type="GO" id="GO:0006689">
    <property type="term" value="P:ganglioside catabolic process"/>
    <property type="evidence" value="ECO:0007669"/>
    <property type="project" value="TreeGrafter"/>
</dbReference>
<evidence type="ECO:0000313" key="6">
    <source>
        <dbReference type="EMBL" id="OXA57154.1"/>
    </source>
</evidence>
<dbReference type="InterPro" id="IPR017853">
    <property type="entry name" value="GH"/>
</dbReference>
<name>A0A226EJG6_FOLCA</name>
<gene>
    <name evidence="6" type="ORF">Fcan01_07254</name>
</gene>
<comment type="similarity">
    <text evidence="2">Belongs to the glycosyl hydrolase 20 family.</text>
</comment>
<reference evidence="6 7" key="1">
    <citation type="submission" date="2015-12" db="EMBL/GenBank/DDBJ databases">
        <title>The genome of Folsomia candida.</title>
        <authorList>
            <person name="Faddeeva A."/>
            <person name="Derks M.F."/>
            <person name="Anvar Y."/>
            <person name="Smit S."/>
            <person name="Van Straalen N."/>
            <person name="Roelofs D."/>
        </authorList>
    </citation>
    <scope>NUCLEOTIDE SEQUENCE [LARGE SCALE GENOMIC DNA]</scope>
    <source>
        <strain evidence="6 7">VU population</strain>
        <tissue evidence="6">Whole body</tissue>
    </source>
</reference>
<dbReference type="Proteomes" id="UP000198287">
    <property type="component" value="Unassembled WGS sequence"/>
</dbReference>
<organism evidence="6 7">
    <name type="scientific">Folsomia candida</name>
    <name type="common">Springtail</name>
    <dbReference type="NCBI Taxonomy" id="158441"/>
    <lineage>
        <taxon>Eukaryota</taxon>
        <taxon>Metazoa</taxon>
        <taxon>Ecdysozoa</taxon>
        <taxon>Arthropoda</taxon>
        <taxon>Hexapoda</taxon>
        <taxon>Collembola</taxon>
        <taxon>Entomobryomorpha</taxon>
        <taxon>Isotomoidea</taxon>
        <taxon>Isotomidae</taxon>
        <taxon>Proisotominae</taxon>
        <taxon>Folsomia</taxon>
    </lineage>
</organism>
<evidence type="ECO:0000256" key="3">
    <source>
        <dbReference type="ARBA" id="ARBA00012663"/>
    </source>
</evidence>
<dbReference type="PANTHER" id="PTHR22600">
    <property type="entry name" value="BETA-HEXOSAMINIDASE"/>
    <property type="match status" value="1"/>
</dbReference>
<dbReference type="GO" id="GO:0016020">
    <property type="term" value="C:membrane"/>
    <property type="evidence" value="ECO:0007669"/>
    <property type="project" value="TreeGrafter"/>
</dbReference>
<evidence type="ECO:0000313" key="7">
    <source>
        <dbReference type="Proteomes" id="UP000198287"/>
    </source>
</evidence>
<accession>A0A226EJG6</accession>
<dbReference type="OrthoDB" id="428480at2759"/>
<dbReference type="InterPro" id="IPR025705">
    <property type="entry name" value="Beta_hexosaminidase_sua/sub"/>
</dbReference>
<dbReference type="GO" id="GO:0030203">
    <property type="term" value="P:glycosaminoglycan metabolic process"/>
    <property type="evidence" value="ECO:0007669"/>
    <property type="project" value="TreeGrafter"/>
</dbReference>
<dbReference type="PRINTS" id="PR00738">
    <property type="entry name" value="GLHYDRLASE20"/>
</dbReference>
<dbReference type="EMBL" id="LNIX01000003">
    <property type="protein sequence ID" value="OXA57154.1"/>
    <property type="molecule type" value="Genomic_DNA"/>
</dbReference>
<dbReference type="Gene3D" id="3.20.20.80">
    <property type="entry name" value="Glycosidases"/>
    <property type="match status" value="1"/>
</dbReference>
<dbReference type="SUPFAM" id="SSF51445">
    <property type="entry name" value="(Trans)glycosidases"/>
    <property type="match status" value="1"/>
</dbReference>
<keyword evidence="7" id="KW-1185">Reference proteome</keyword>
<comment type="catalytic activity">
    <reaction evidence="1">
        <text>Hydrolysis of terminal non-reducing N-acetyl-D-hexosamine residues in N-acetyl-beta-D-hexosaminides.</text>
        <dbReference type="EC" id="3.2.1.52"/>
    </reaction>
</comment>
<keyword evidence="4" id="KW-0378">Hydrolase</keyword>
<comment type="caution">
    <text evidence="6">The sequence shown here is derived from an EMBL/GenBank/DDBJ whole genome shotgun (WGS) entry which is preliminary data.</text>
</comment>